<dbReference type="InterPro" id="IPR036866">
    <property type="entry name" value="RibonucZ/Hydroxyglut_hydro"/>
</dbReference>
<dbReference type="SUPFAM" id="SSF56281">
    <property type="entry name" value="Metallo-hydrolase/oxidoreductase"/>
    <property type="match status" value="1"/>
</dbReference>
<dbReference type="EMBL" id="QZAB01000115">
    <property type="protein sequence ID" value="RQD90593.1"/>
    <property type="molecule type" value="Genomic_DNA"/>
</dbReference>
<dbReference type="PANTHER" id="PTHR11203">
    <property type="entry name" value="CLEAVAGE AND POLYADENYLATION SPECIFICITY FACTOR FAMILY MEMBER"/>
    <property type="match status" value="1"/>
</dbReference>
<evidence type="ECO:0000259" key="2">
    <source>
        <dbReference type="SMART" id="SM01027"/>
    </source>
</evidence>
<protein>
    <submittedName>
        <fullName evidence="3">MBL fold metallo-hydrolase</fullName>
    </submittedName>
</protein>
<evidence type="ECO:0000313" key="4">
    <source>
        <dbReference type="Proteomes" id="UP000284763"/>
    </source>
</evidence>
<gene>
    <name evidence="3" type="ORF">D5R95_01745</name>
</gene>
<dbReference type="Gene3D" id="3.40.50.10890">
    <property type="match status" value="1"/>
</dbReference>
<keyword evidence="1 3" id="KW-0378">Hydrolase</keyword>
<evidence type="ECO:0000256" key="1">
    <source>
        <dbReference type="ARBA" id="ARBA00022801"/>
    </source>
</evidence>
<dbReference type="InterPro" id="IPR050698">
    <property type="entry name" value="MBL"/>
</dbReference>
<comment type="caution">
    <text evidence="3">The sequence shown here is derived from an EMBL/GenBank/DDBJ whole genome shotgun (WGS) entry which is preliminary data.</text>
</comment>
<dbReference type="GO" id="GO:0004521">
    <property type="term" value="F:RNA endonuclease activity"/>
    <property type="evidence" value="ECO:0007669"/>
    <property type="project" value="TreeGrafter"/>
</dbReference>
<reference evidence="3 4" key="1">
    <citation type="submission" date="2018-08" db="EMBL/GenBank/DDBJ databases">
        <title>The metabolism and importance of syntrophic acetate oxidation coupled to methane or sulfide production in haloalkaline environments.</title>
        <authorList>
            <person name="Timmers P.H.A."/>
            <person name="Vavourakis C.D."/>
            <person name="Sorokin D.Y."/>
            <person name="Sinninghe Damste J.S."/>
            <person name="Muyzer G."/>
            <person name="Stams A.J.M."/>
            <person name="Plugge C.M."/>
        </authorList>
    </citation>
    <scope>NUCLEOTIDE SEQUENCE [LARGE SCALE GENOMIC DNA]</scope>
    <source>
        <strain evidence="3">MSAO_Arc3</strain>
    </source>
</reference>
<accession>A0A3R7VUZ0</accession>
<organism evidence="3 4">
    <name type="scientific">Methanosalsum natronophilum</name>
    <dbReference type="NCBI Taxonomy" id="768733"/>
    <lineage>
        <taxon>Archaea</taxon>
        <taxon>Methanobacteriati</taxon>
        <taxon>Methanobacteriota</taxon>
        <taxon>Stenosarchaea group</taxon>
        <taxon>Methanomicrobia</taxon>
        <taxon>Methanosarcinales</taxon>
        <taxon>Methanosarcinaceae</taxon>
        <taxon>Methanosalsum</taxon>
    </lineage>
</organism>
<dbReference type="PANTHER" id="PTHR11203:SF52">
    <property type="entry name" value="MRNA 3-END PROCESSING FACTOR"/>
    <property type="match status" value="1"/>
</dbReference>
<sequence>TLDIGGNVIIPAFAIGRTQELVMLLDAYNIHPFIDGMGIRAFDLLKEHPNYLRNLTHLKRAFRNSTFVDSKKRHKVPLENSVIVTTSGMLNGGPVMYYIDKLHKDPKTKLILTGHQVAGTNGHMLLESGNIINKGKMQKINNVIEQFDFSAHCGDNELKSMVKHFCDNGTENIFVVHGENTDEFAAWIKNETGVSSFAPANGENYVI</sequence>
<dbReference type="AlphaFoldDB" id="A0A3R7VUZ0"/>
<dbReference type="InterPro" id="IPR011108">
    <property type="entry name" value="RMMBL"/>
</dbReference>
<dbReference type="GO" id="GO:0016787">
    <property type="term" value="F:hydrolase activity"/>
    <property type="evidence" value="ECO:0007669"/>
    <property type="project" value="UniProtKB-KW"/>
</dbReference>
<feature type="non-terminal residue" evidence="3">
    <location>
        <position position="1"/>
    </location>
</feature>
<name>A0A3R7VUZ0_9EURY</name>
<proteinExistence type="predicted"/>
<evidence type="ECO:0000313" key="3">
    <source>
        <dbReference type="EMBL" id="RQD90593.1"/>
    </source>
</evidence>
<dbReference type="InterPro" id="IPR022712">
    <property type="entry name" value="Beta_Casp"/>
</dbReference>
<dbReference type="Pfam" id="PF07521">
    <property type="entry name" value="RMMBL"/>
    <property type="match status" value="1"/>
</dbReference>
<dbReference type="Proteomes" id="UP000284763">
    <property type="component" value="Unassembled WGS sequence"/>
</dbReference>
<feature type="domain" description="Beta-Casp" evidence="2">
    <location>
        <begin position="18"/>
        <end position="125"/>
    </location>
</feature>
<dbReference type="SMART" id="SM01027">
    <property type="entry name" value="Beta-Casp"/>
    <property type="match status" value="1"/>
</dbReference>
<dbReference type="Pfam" id="PF10996">
    <property type="entry name" value="Beta-Casp"/>
    <property type="match status" value="1"/>
</dbReference>